<evidence type="ECO:0000259" key="5">
    <source>
        <dbReference type="Pfam" id="PF19834"/>
    </source>
</evidence>
<evidence type="ECO:0000313" key="6">
    <source>
        <dbReference type="EMBL" id="RPB27345.1"/>
    </source>
</evidence>
<dbReference type="Pfam" id="PF00743">
    <property type="entry name" value="FMO-like"/>
    <property type="match status" value="1"/>
</dbReference>
<dbReference type="Pfam" id="PF19834">
    <property type="entry name" value="DUF6314"/>
    <property type="match status" value="1"/>
</dbReference>
<dbReference type="InterPro" id="IPR036188">
    <property type="entry name" value="FAD/NAD-bd_sf"/>
</dbReference>
<dbReference type="STRING" id="1051890.A0A3N4MDI6"/>
<accession>A0A3N4MDI6</accession>
<evidence type="ECO:0000256" key="1">
    <source>
        <dbReference type="ARBA" id="ARBA00009183"/>
    </source>
</evidence>
<gene>
    <name evidence="6" type="ORF">L211DRAFT_819199</name>
</gene>
<keyword evidence="2" id="KW-0285">Flavoprotein</keyword>
<dbReference type="PANTHER" id="PTHR23023">
    <property type="entry name" value="DIMETHYLANILINE MONOOXYGENASE"/>
    <property type="match status" value="1"/>
</dbReference>
<name>A0A3N4MDI6_9PEZI</name>
<protein>
    <submittedName>
        <fullName evidence="6">FAD/NAD(P)-binding domain-containing protein</fullName>
    </submittedName>
</protein>
<dbReference type="SUPFAM" id="SSF51905">
    <property type="entry name" value="FAD/NAD(P)-binding domain"/>
    <property type="match status" value="2"/>
</dbReference>
<dbReference type="InterPro" id="IPR045632">
    <property type="entry name" value="DUF6314"/>
</dbReference>
<evidence type="ECO:0000256" key="4">
    <source>
        <dbReference type="ARBA" id="ARBA00023002"/>
    </source>
</evidence>
<keyword evidence="3" id="KW-0274">FAD</keyword>
<dbReference type="GO" id="GO:0004499">
    <property type="term" value="F:N,N-dimethylaniline monooxygenase activity"/>
    <property type="evidence" value="ECO:0007669"/>
    <property type="project" value="InterPro"/>
</dbReference>
<organism evidence="6 7">
    <name type="scientific">Terfezia boudieri ATCC MYA-4762</name>
    <dbReference type="NCBI Taxonomy" id="1051890"/>
    <lineage>
        <taxon>Eukaryota</taxon>
        <taxon>Fungi</taxon>
        <taxon>Dikarya</taxon>
        <taxon>Ascomycota</taxon>
        <taxon>Pezizomycotina</taxon>
        <taxon>Pezizomycetes</taxon>
        <taxon>Pezizales</taxon>
        <taxon>Pezizaceae</taxon>
        <taxon>Terfezia</taxon>
    </lineage>
</organism>
<proteinExistence type="inferred from homology"/>
<evidence type="ECO:0000256" key="2">
    <source>
        <dbReference type="ARBA" id="ARBA00022630"/>
    </source>
</evidence>
<dbReference type="EMBL" id="ML121531">
    <property type="protein sequence ID" value="RPB27345.1"/>
    <property type="molecule type" value="Genomic_DNA"/>
</dbReference>
<evidence type="ECO:0000256" key="3">
    <source>
        <dbReference type="ARBA" id="ARBA00022827"/>
    </source>
</evidence>
<comment type="similarity">
    <text evidence="1">Belongs to the FMO family.</text>
</comment>
<dbReference type="PRINTS" id="PR00419">
    <property type="entry name" value="ADXRDTASE"/>
</dbReference>
<keyword evidence="4" id="KW-0560">Oxidoreductase</keyword>
<dbReference type="Proteomes" id="UP000267821">
    <property type="component" value="Unassembled WGS sequence"/>
</dbReference>
<dbReference type="InterPro" id="IPR050346">
    <property type="entry name" value="FMO-like"/>
</dbReference>
<dbReference type="InterPro" id="IPR020946">
    <property type="entry name" value="Flavin_mOase-like"/>
</dbReference>
<dbReference type="Gene3D" id="3.50.50.60">
    <property type="entry name" value="FAD/NAD(P)-binding domain"/>
    <property type="match status" value="2"/>
</dbReference>
<feature type="domain" description="DUF6314" evidence="5">
    <location>
        <begin position="694"/>
        <end position="855"/>
    </location>
</feature>
<dbReference type="InParanoid" id="A0A3N4MDI6"/>
<dbReference type="GO" id="GO:0050661">
    <property type="term" value="F:NADP binding"/>
    <property type="evidence" value="ECO:0007669"/>
    <property type="project" value="InterPro"/>
</dbReference>
<dbReference type="AlphaFoldDB" id="A0A3N4MDI6"/>
<reference evidence="6 7" key="1">
    <citation type="journal article" date="2018" name="Nat. Ecol. Evol.">
        <title>Pezizomycetes genomes reveal the molecular basis of ectomycorrhizal truffle lifestyle.</title>
        <authorList>
            <person name="Murat C."/>
            <person name="Payen T."/>
            <person name="Noel B."/>
            <person name="Kuo A."/>
            <person name="Morin E."/>
            <person name="Chen J."/>
            <person name="Kohler A."/>
            <person name="Krizsan K."/>
            <person name="Balestrini R."/>
            <person name="Da Silva C."/>
            <person name="Montanini B."/>
            <person name="Hainaut M."/>
            <person name="Levati E."/>
            <person name="Barry K.W."/>
            <person name="Belfiori B."/>
            <person name="Cichocki N."/>
            <person name="Clum A."/>
            <person name="Dockter R.B."/>
            <person name="Fauchery L."/>
            <person name="Guy J."/>
            <person name="Iotti M."/>
            <person name="Le Tacon F."/>
            <person name="Lindquist E.A."/>
            <person name="Lipzen A."/>
            <person name="Malagnac F."/>
            <person name="Mello A."/>
            <person name="Molinier V."/>
            <person name="Miyauchi S."/>
            <person name="Poulain J."/>
            <person name="Riccioni C."/>
            <person name="Rubini A."/>
            <person name="Sitrit Y."/>
            <person name="Splivallo R."/>
            <person name="Traeger S."/>
            <person name="Wang M."/>
            <person name="Zifcakova L."/>
            <person name="Wipf D."/>
            <person name="Zambonelli A."/>
            <person name="Paolocci F."/>
            <person name="Nowrousian M."/>
            <person name="Ottonello S."/>
            <person name="Baldrian P."/>
            <person name="Spatafora J.W."/>
            <person name="Henrissat B."/>
            <person name="Nagy L.G."/>
            <person name="Aury J.M."/>
            <person name="Wincker P."/>
            <person name="Grigoriev I.V."/>
            <person name="Bonfante P."/>
            <person name="Martin F.M."/>
        </authorList>
    </citation>
    <scope>NUCLEOTIDE SEQUENCE [LARGE SCALE GENOMIC DNA]</scope>
    <source>
        <strain evidence="6 7">ATCC MYA-4762</strain>
    </source>
</reference>
<keyword evidence="7" id="KW-1185">Reference proteome</keyword>
<dbReference type="GO" id="GO:0050660">
    <property type="term" value="F:flavin adenine dinucleotide binding"/>
    <property type="evidence" value="ECO:0007669"/>
    <property type="project" value="InterPro"/>
</dbReference>
<dbReference type="OrthoDB" id="66881at2759"/>
<sequence>MAQSRNSEIPPKKSVAVIGAGPAGLATAKALLEAGLDVQVFEVRNEVGGLWAVSEQSSALTCQPKMRVNLSRWTCSFSDLNWKWKHIHNVRKMQDHGYDSLPVFPQARDVHLYLQDYAATYIPAEKISLGMRVTHVSQLADTEAEAPKKWRVRWETVADTQVERPLGSKSRVFDYIAIASGFFSSPHVPAISGLEKFKDTRGQVFHSSNCRDFLYAQRGEKKQRKIVVVGGSISSVEVVSALLFNREYVGGMEGEVVHLFPRPFWVLPRYLRTPNSSLNDSPSFLPLDFVLYDGYRRRNAQKPTTEAAAVTQEEKNIQANKFMRSKAGNGDQSSLSPHLKIGAEEMRLPPYVSISDSYANFVRSGNVKLERGYLASIKQDPKTGQWNCLEVSSRADVSETSPKEISRTLIQGVDVIIFATGYKPTTSFPPFLPQQILEELAYKPDDNFLPVLLFDHILHPALISYSSNAHSTDETAHVHAGFIGIYKGPHFGVLESQARYLAGLFQGSIKPPPKPELEERIAGFKAMREGRKSGRLELRGQWSWGDYLGNMEELEERMLEGKAPEPDQAQRGIDKAVNAAKETSWGGNFAPVIPAYYAPYAGRECQEGIAALLEVAEQAIKEARFAAKAVFRSLQGSWKVTRTLNSRLIDTPSGTFVGIAKFLPRRSTFQIKVTGGEETELNCVLKRVTLVDEIEGSGQENGSQEWSDDITEYIYSEHGTFTLSTPPYFSFPAMRKYIYRYHPGTDSISAWFVKPQSGLVPSTTPPGPEEEMEGEVDYLFHEIEFLTPNGAHGERIAKGKEHLCAQDLYKTKYKFKFVGGEDDPHDGGAELSQFNIRYVVQGPKKDYSSEGMFQRA</sequence>
<evidence type="ECO:0000313" key="7">
    <source>
        <dbReference type="Proteomes" id="UP000267821"/>
    </source>
</evidence>